<dbReference type="Pfam" id="PF14399">
    <property type="entry name" value="BtrH_N"/>
    <property type="match status" value="1"/>
</dbReference>
<dbReference type="RefSeq" id="WP_242709184.1">
    <property type="nucleotide sequence ID" value="NZ_JALDAX010000003.1"/>
</dbReference>
<feature type="domain" description="Butirosin biosynthesis protein H N-terminal" evidence="1">
    <location>
        <begin position="13"/>
        <end position="139"/>
    </location>
</feature>
<dbReference type="EMBL" id="JALDAX010000003">
    <property type="protein sequence ID" value="MCI3240071.1"/>
    <property type="molecule type" value="Genomic_DNA"/>
</dbReference>
<reference evidence="3" key="1">
    <citation type="submission" date="2022-03" db="EMBL/GenBank/DDBJ databases">
        <title>Streptomyces 7R015 and 7R016 isolated from Barleria lupulina in Thailand.</title>
        <authorList>
            <person name="Kanchanasin P."/>
            <person name="Phongsopitanun W."/>
            <person name="Tanasupawat S."/>
        </authorList>
    </citation>
    <scope>NUCLEOTIDE SEQUENCE</scope>
    <source>
        <strain evidence="3">7R016</strain>
    </source>
</reference>
<comment type="caution">
    <text evidence="3">The sequence shown here is derived from an EMBL/GenBank/DDBJ whole genome shotgun (WGS) entry which is preliminary data.</text>
</comment>
<dbReference type="Pfam" id="PF16169">
    <property type="entry name" value="DUF4872"/>
    <property type="match status" value="1"/>
</dbReference>
<organism evidence="3 4">
    <name type="scientific">Streptomyces spinosisporus</name>
    <dbReference type="NCBI Taxonomy" id="2927582"/>
    <lineage>
        <taxon>Bacteria</taxon>
        <taxon>Bacillati</taxon>
        <taxon>Actinomycetota</taxon>
        <taxon>Actinomycetes</taxon>
        <taxon>Kitasatosporales</taxon>
        <taxon>Streptomycetaceae</taxon>
        <taxon>Streptomyces</taxon>
    </lineage>
</organism>
<dbReference type="Proteomes" id="UP001165270">
    <property type="component" value="Unassembled WGS sequence"/>
</dbReference>
<evidence type="ECO:0000259" key="2">
    <source>
        <dbReference type="Pfam" id="PF16169"/>
    </source>
</evidence>
<feature type="domain" description="DUF4872" evidence="2">
    <location>
        <begin position="152"/>
        <end position="323"/>
    </location>
</feature>
<gene>
    <name evidence="3" type="ORF">MQN93_10105</name>
</gene>
<evidence type="ECO:0000313" key="3">
    <source>
        <dbReference type="EMBL" id="MCI3240071.1"/>
    </source>
</evidence>
<keyword evidence="4" id="KW-1185">Reference proteome</keyword>
<evidence type="ECO:0000313" key="4">
    <source>
        <dbReference type="Proteomes" id="UP001165270"/>
    </source>
</evidence>
<evidence type="ECO:0000259" key="1">
    <source>
        <dbReference type="Pfam" id="PF14399"/>
    </source>
</evidence>
<accession>A0ABS9XDE9</accession>
<dbReference type="InterPro" id="IPR032369">
    <property type="entry name" value="DUF4872"/>
</dbReference>
<name>A0ABS9XDE9_9ACTN</name>
<proteinExistence type="predicted"/>
<sequence length="328" mass="36228">MAVIDISPYSGDHCESTTLLNMLRNHDIELSEPLIFGLGQGLSFLYWHSKQMPTPFLAGRVKPDQLIRNVADALTLELRAQETASAAKAEATLLQALDEGDVVGLKLDRYHLDYAHENHHFAAHYLACIGYEDDRFVVVETRSLGVQSTSRESLTQARSARGPMCSRSLAVRVGPGGYEESVLAKACRSSILATAQEFLDPPITNMGFKGITKAASLMRKWPERLDRPAEAMGIVGTSMEEGGTGGGLFRTMWAQFLEEAYELTGIEAYDEVAVEYRRISERWTEVANLLRDADDTTVRPALEEAASIVDVLANDERTAMARLEEASR</sequence>
<dbReference type="InterPro" id="IPR026935">
    <property type="entry name" value="BtrH_N"/>
</dbReference>
<protein>
    <submittedName>
        <fullName evidence="3">BtrH N-terminal domain-containing protein</fullName>
    </submittedName>
</protein>